<sequence>METIVDKLKKNRQLALSLFLLAIIVLAAVFAEQLAPFDPLDADMNKSLEAPNSINRFGTDKLGRDLLSRVIFGTRASLGSTIVMVGIIFLFGTFLGILAGFFGGWIDTIIMRLADMMISFPGLVLAIAIAGVLGPNLVNAVIAITAVSWTKYARLSRSLVLRINKSLFMEAAVVTGTSNRRLMSHYILPNIFPPMLVTAMTDMGTLMLEIAALSFLGFGAQAPTPEWGLMLNEGRTYLTTAPWLMIYPGLAMVIVVVTFNLLGDSVSDLMDTHH</sequence>
<dbReference type="AlphaFoldDB" id="A0A4V0WPV6"/>
<evidence type="ECO:0000256" key="2">
    <source>
        <dbReference type="ARBA" id="ARBA00022448"/>
    </source>
</evidence>
<dbReference type="PANTHER" id="PTHR43386:SF25">
    <property type="entry name" value="PEPTIDE ABC TRANSPORTER PERMEASE PROTEIN"/>
    <property type="match status" value="1"/>
</dbReference>
<feature type="transmembrane region" description="Helical" evidence="7">
    <location>
        <begin position="240"/>
        <end position="262"/>
    </location>
</feature>
<reference evidence="10" key="1">
    <citation type="submission" date="2019-02" db="EMBL/GenBank/DDBJ databases">
        <title>Draft genome sequence of Enterococcus sp. Gos25-1.</title>
        <authorList>
            <person name="Tanaka N."/>
            <person name="Shiwa Y."/>
            <person name="Fujita N."/>
        </authorList>
    </citation>
    <scope>NUCLEOTIDE SEQUENCE [LARGE SCALE GENOMIC DNA]</scope>
    <source>
        <strain evidence="10">Gos25-1</strain>
    </source>
</reference>
<evidence type="ECO:0000256" key="4">
    <source>
        <dbReference type="ARBA" id="ARBA00022692"/>
    </source>
</evidence>
<keyword evidence="10" id="KW-1185">Reference proteome</keyword>
<dbReference type="SUPFAM" id="SSF161098">
    <property type="entry name" value="MetI-like"/>
    <property type="match status" value="1"/>
</dbReference>
<dbReference type="GO" id="GO:0055085">
    <property type="term" value="P:transmembrane transport"/>
    <property type="evidence" value="ECO:0007669"/>
    <property type="project" value="InterPro"/>
</dbReference>
<gene>
    <name evidence="9" type="ORF">NRIC_30800</name>
</gene>
<keyword evidence="4 7" id="KW-0812">Transmembrane</keyword>
<keyword evidence="2 7" id="KW-0813">Transport</keyword>
<dbReference type="Gene3D" id="1.10.3720.10">
    <property type="entry name" value="MetI-like"/>
    <property type="match status" value="1"/>
</dbReference>
<dbReference type="GO" id="GO:0005886">
    <property type="term" value="C:plasma membrane"/>
    <property type="evidence" value="ECO:0007669"/>
    <property type="project" value="UniProtKB-SubCell"/>
</dbReference>
<feature type="transmembrane region" description="Helical" evidence="7">
    <location>
        <begin position="191"/>
        <end position="220"/>
    </location>
</feature>
<accession>A0A4V0WPV6</accession>
<proteinExistence type="inferred from homology"/>
<dbReference type="Pfam" id="PF12911">
    <property type="entry name" value="OppC_N"/>
    <property type="match status" value="1"/>
</dbReference>
<evidence type="ECO:0000256" key="5">
    <source>
        <dbReference type="ARBA" id="ARBA00022989"/>
    </source>
</evidence>
<name>A0A4V0WPV6_9ENTE</name>
<dbReference type="InterPro" id="IPR025966">
    <property type="entry name" value="OppC_N"/>
</dbReference>
<evidence type="ECO:0000256" key="7">
    <source>
        <dbReference type="RuleBase" id="RU363032"/>
    </source>
</evidence>
<evidence type="ECO:0000313" key="9">
    <source>
        <dbReference type="EMBL" id="GCF95189.1"/>
    </source>
</evidence>
<evidence type="ECO:0000256" key="3">
    <source>
        <dbReference type="ARBA" id="ARBA00022475"/>
    </source>
</evidence>
<evidence type="ECO:0000256" key="1">
    <source>
        <dbReference type="ARBA" id="ARBA00004651"/>
    </source>
</evidence>
<organism evidence="9 10">
    <name type="scientific">Enterococcus florum</name>
    <dbReference type="NCBI Taxonomy" id="2480627"/>
    <lineage>
        <taxon>Bacteria</taxon>
        <taxon>Bacillati</taxon>
        <taxon>Bacillota</taxon>
        <taxon>Bacilli</taxon>
        <taxon>Lactobacillales</taxon>
        <taxon>Enterococcaceae</taxon>
        <taxon>Enterococcus</taxon>
    </lineage>
</organism>
<feature type="domain" description="ABC transmembrane type-1" evidence="8">
    <location>
        <begin position="78"/>
        <end position="263"/>
    </location>
</feature>
<comment type="subcellular location">
    <subcellularLocation>
        <location evidence="1 7">Cell membrane</location>
        <topology evidence="1 7">Multi-pass membrane protein</topology>
    </subcellularLocation>
</comment>
<protein>
    <submittedName>
        <fullName evidence="9">Peptide ABC transporter permease</fullName>
    </submittedName>
</protein>
<dbReference type="OrthoDB" id="9797472at2"/>
<evidence type="ECO:0000259" key="8">
    <source>
        <dbReference type="PROSITE" id="PS50928"/>
    </source>
</evidence>
<keyword evidence="6 7" id="KW-0472">Membrane</keyword>
<dbReference type="InterPro" id="IPR035906">
    <property type="entry name" value="MetI-like_sf"/>
</dbReference>
<dbReference type="PROSITE" id="PS50928">
    <property type="entry name" value="ABC_TM1"/>
    <property type="match status" value="1"/>
</dbReference>
<dbReference type="Pfam" id="PF00528">
    <property type="entry name" value="BPD_transp_1"/>
    <property type="match status" value="1"/>
</dbReference>
<dbReference type="EMBL" id="BJCC01000028">
    <property type="protein sequence ID" value="GCF95189.1"/>
    <property type="molecule type" value="Genomic_DNA"/>
</dbReference>
<dbReference type="InterPro" id="IPR050366">
    <property type="entry name" value="BP-dependent_transpt_permease"/>
</dbReference>
<dbReference type="PANTHER" id="PTHR43386">
    <property type="entry name" value="OLIGOPEPTIDE TRANSPORT SYSTEM PERMEASE PROTEIN APPC"/>
    <property type="match status" value="1"/>
</dbReference>
<dbReference type="Proteomes" id="UP000290567">
    <property type="component" value="Unassembled WGS sequence"/>
</dbReference>
<keyword evidence="5 7" id="KW-1133">Transmembrane helix</keyword>
<evidence type="ECO:0000313" key="10">
    <source>
        <dbReference type="Proteomes" id="UP000290567"/>
    </source>
</evidence>
<feature type="transmembrane region" description="Helical" evidence="7">
    <location>
        <begin position="82"/>
        <end position="106"/>
    </location>
</feature>
<comment type="caution">
    <text evidence="9">The sequence shown here is derived from an EMBL/GenBank/DDBJ whole genome shotgun (WGS) entry which is preliminary data.</text>
</comment>
<dbReference type="InterPro" id="IPR000515">
    <property type="entry name" value="MetI-like"/>
</dbReference>
<keyword evidence="3" id="KW-1003">Cell membrane</keyword>
<dbReference type="RefSeq" id="WP_146623587.1">
    <property type="nucleotide sequence ID" value="NZ_BJCC01000028.1"/>
</dbReference>
<dbReference type="NCBIfam" id="NF045474">
    <property type="entry name" value="Opp2C"/>
    <property type="match status" value="1"/>
</dbReference>
<dbReference type="InterPro" id="IPR053385">
    <property type="entry name" value="ABC_transport_permease"/>
</dbReference>
<dbReference type="CDD" id="cd06261">
    <property type="entry name" value="TM_PBP2"/>
    <property type="match status" value="1"/>
</dbReference>
<evidence type="ECO:0000256" key="6">
    <source>
        <dbReference type="ARBA" id="ARBA00023136"/>
    </source>
</evidence>
<comment type="similarity">
    <text evidence="7">Belongs to the binding-protein-dependent transport system permease family.</text>
</comment>